<evidence type="ECO:0000313" key="4">
    <source>
        <dbReference type="Proteomes" id="UP000434639"/>
    </source>
</evidence>
<keyword evidence="2" id="KW-0472">Membrane</keyword>
<proteinExistence type="predicted"/>
<dbReference type="Proteomes" id="UP000434639">
    <property type="component" value="Unassembled WGS sequence"/>
</dbReference>
<dbReference type="AlphaFoldDB" id="A0A7X2V3B7"/>
<protein>
    <recommendedName>
        <fullName evidence="5">GerMN domain-containing protein</fullName>
    </recommendedName>
</protein>
<evidence type="ECO:0000256" key="2">
    <source>
        <dbReference type="SAM" id="Phobius"/>
    </source>
</evidence>
<keyword evidence="2" id="KW-0812">Transmembrane</keyword>
<dbReference type="RefSeq" id="WP_155110739.1">
    <property type="nucleotide sequence ID" value="NZ_WMIB01000001.1"/>
</dbReference>
<gene>
    <name evidence="3" type="ORF">GKZ89_02265</name>
</gene>
<feature type="region of interest" description="Disordered" evidence="1">
    <location>
        <begin position="74"/>
        <end position="152"/>
    </location>
</feature>
<feature type="transmembrane region" description="Helical" evidence="2">
    <location>
        <begin position="45"/>
        <end position="64"/>
    </location>
</feature>
<feature type="compositionally biased region" description="Basic and acidic residues" evidence="1">
    <location>
        <begin position="108"/>
        <end position="131"/>
    </location>
</feature>
<dbReference type="EMBL" id="WMIB01000001">
    <property type="protein sequence ID" value="MTH52215.1"/>
    <property type="molecule type" value="Genomic_DNA"/>
</dbReference>
<evidence type="ECO:0000313" key="3">
    <source>
        <dbReference type="EMBL" id="MTH52215.1"/>
    </source>
</evidence>
<keyword evidence="4" id="KW-1185">Reference proteome</keyword>
<keyword evidence="2" id="KW-1133">Transmembrane helix</keyword>
<name>A0A7X2V3B7_9BACI</name>
<evidence type="ECO:0008006" key="5">
    <source>
        <dbReference type="Google" id="ProtNLM"/>
    </source>
</evidence>
<evidence type="ECO:0000256" key="1">
    <source>
        <dbReference type="SAM" id="MobiDB-lite"/>
    </source>
</evidence>
<organism evidence="3 4">
    <name type="scientific">Metabacillus mangrovi</name>
    <dbReference type="NCBI Taxonomy" id="1491830"/>
    <lineage>
        <taxon>Bacteria</taxon>
        <taxon>Bacillati</taxon>
        <taxon>Bacillota</taxon>
        <taxon>Bacilli</taxon>
        <taxon>Bacillales</taxon>
        <taxon>Bacillaceae</taxon>
        <taxon>Metabacillus</taxon>
    </lineage>
</organism>
<comment type="caution">
    <text evidence="3">The sequence shown here is derived from an EMBL/GenBank/DDBJ whole genome shotgun (WGS) entry which is preliminary data.</text>
</comment>
<sequence length="425" mass="46659">MKKSGFNDKQIEEMLYNLPEIKDKRSPQEIFRKIPAERRRRAKRIWFGPVLASAAALFLLFLMFPFQADKSAPLAGGGSGSGGAKEESSVSSEQDSSREADTEQTEPGPERKEAEGAPEGKAEDKAEDKAVPDQPASPERKTEQQEPPAPPEVNVSFLAADTEQEKNRSLTVAYMDQSVNYTIPVTLISGSEPLKADQYNELIASFDESKLGLVSFLQDTDIRASENKEAIEIHIDEGRTISTSSEAMFAEIVKESFGGKGYSKADLFTGEKPEIDLGPLGSARSLDLQASNKKAIYKYAAEGSSAPLFAESNESYETFKEAYSNMTKDKNETMKTVMAEQAAVSSIDEQQSELILTFTENELGNNEQTIFMLEALLLTAKEFNYESVSFKGLNLEKVGTMDVTKPVKVPYGANPVQVEAEDTGE</sequence>
<dbReference type="OrthoDB" id="2965336at2"/>
<reference evidence="3 4" key="1">
    <citation type="journal article" date="2017" name="Int. J. Syst. Evol. Microbiol.">
        <title>Bacillus mangrovi sp. nov., isolated from a sediment sample from a mangrove forest.</title>
        <authorList>
            <person name="Gupta V."/>
            <person name="Singh P.K."/>
            <person name="Korpole S."/>
            <person name="Tanuku N.R.S."/>
            <person name="Pinnaka A.K."/>
        </authorList>
    </citation>
    <scope>NUCLEOTIDE SEQUENCE [LARGE SCALE GENOMIC DNA]</scope>
    <source>
        <strain evidence="3 4">KCTC 33872</strain>
    </source>
</reference>
<accession>A0A7X2V3B7</accession>